<gene>
    <name evidence="1" type="ORF">MTR67_050524</name>
</gene>
<accession>A0AAF1A1Z5</accession>
<dbReference type="InterPro" id="IPR013083">
    <property type="entry name" value="Znf_RING/FYVE/PHD"/>
</dbReference>
<dbReference type="PANTHER" id="PTHR16295">
    <property type="entry name" value="TRAF-TYPE ZINC FINGER PROTEIN-RELATED"/>
    <property type="match status" value="1"/>
</dbReference>
<sequence length="90" mass="10305">MDLASDQVTSICTHCDRAIPSFNLDLHVAHCSRKLEKCKLCGDMVPKKHSDEHFLSTHAPVSEPIRFFPSLIAFSTFTRMEFSIIYNYIN</sequence>
<evidence type="ECO:0000313" key="2">
    <source>
        <dbReference type="Proteomes" id="UP001234989"/>
    </source>
</evidence>
<dbReference type="PANTHER" id="PTHR16295:SF25">
    <property type="entry name" value="XIAP-ASSOCIATED FACTOR 1-LIKE"/>
    <property type="match status" value="1"/>
</dbReference>
<reference evidence="1" key="1">
    <citation type="submission" date="2023-08" db="EMBL/GenBank/DDBJ databases">
        <title>A de novo genome assembly of Solanum verrucosum Schlechtendal, a Mexican diploid species geographically isolated from the other diploid A-genome species in potato relatives.</title>
        <authorList>
            <person name="Hosaka K."/>
        </authorList>
    </citation>
    <scope>NUCLEOTIDE SEQUENCE</scope>
    <source>
        <tissue evidence="1">Young leaves</tissue>
    </source>
</reference>
<dbReference type="AlphaFoldDB" id="A0AAF1A1Z5"/>
<evidence type="ECO:0000313" key="1">
    <source>
        <dbReference type="EMBL" id="WMV57139.1"/>
    </source>
</evidence>
<proteinExistence type="predicted"/>
<dbReference type="Proteomes" id="UP001234989">
    <property type="component" value="Chromosome 12"/>
</dbReference>
<name>A0AAF1A1Z5_SOLVR</name>
<dbReference type="Gene3D" id="3.30.40.10">
    <property type="entry name" value="Zinc/RING finger domain, C3HC4 (zinc finger)"/>
    <property type="match status" value="1"/>
</dbReference>
<dbReference type="SUPFAM" id="SSF49599">
    <property type="entry name" value="TRAF domain-like"/>
    <property type="match status" value="1"/>
</dbReference>
<dbReference type="GO" id="GO:0005739">
    <property type="term" value="C:mitochondrion"/>
    <property type="evidence" value="ECO:0007669"/>
    <property type="project" value="TreeGrafter"/>
</dbReference>
<organism evidence="1 2">
    <name type="scientific">Solanum verrucosum</name>
    <dbReference type="NCBI Taxonomy" id="315347"/>
    <lineage>
        <taxon>Eukaryota</taxon>
        <taxon>Viridiplantae</taxon>
        <taxon>Streptophyta</taxon>
        <taxon>Embryophyta</taxon>
        <taxon>Tracheophyta</taxon>
        <taxon>Spermatophyta</taxon>
        <taxon>Magnoliopsida</taxon>
        <taxon>eudicotyledons</taxon>
        <taxon>Gunneridae</taxon>
        <taxon>Pentapetalae</taxon>
        <taxon>asterids</taxon>
        <taxon>lamiids</taxon>
        <taxon>Solanales</taxon>
        <taxon>Solanaceae</taxon>
        <taxon>Solanoideae</taxon>
        <taxon>Solaneae</taxon>
        <taxon>Solanum</taxon>
    </lineage>
</organism>
<keyword evidence="2" id="KW-1185">Reference proteome</keyword>
<dbReference type="InterPro" id="IPR051986">
    <property type="entry name" value="Innate_Immune_Apopt_Reg"/>
</dbReference>
<protein>
    <submittedName>
        <fullName evidence="1">Uncharacterized protein</fullName>
    </submittedName>
</protein>
<dbReference type="EMBL" id="CP133623">
    <property type="protein sequence ID" value="WMV57139.1"/>
    <property type="molecule type" value="Genomic_DNA"/>
</dbReference>